<dbReference type="EMBL" id="VSWD01000009">
    <property type="protein sequence ID" value="KAK3094067.1"/>
    <property type="molecule type" value="Genomic_DNA"/>
</dbReference>
<dbReference type="SFLD" id="SFLDS00019">
    <property type="entry name" value="Glutathione_Transferase_(cytos"/>
    <property type="match status" value="1"/>
</dbReference>
<evidence type="ECO:0000313" key="15">
    <source>
        <dbReference type="Proteomes" id="UP001186944"/>
    </source>
</evidence>
<comment type="caution">
    <text evidence="14">The sequence shown here is derived from an EMBL/GenBank/DDBJ whole genome shotgun (WGS) entry which is preliminary data.</text>
</comment>
<comment type="cofactor">
    <cofactor evidence="2">
        <name>glutathione</name>
        <dbReference type="ChEBI" id="CHEBI:57925"/>
    </cofactor>
</comment>
<organism evidence="14 15">
    <name type="scientific">Pinctada imbricata</name>
    <name type="common">Atlantic pearl-oyster</name>
    <name type="synonym">Pinctada martensii</name>
    <dbReference type="NCBI Taxonomy" id="66713"/>
    <lineage>
        <taxon>Eukaryota</taxon>
        <taxon>Metazoa</taxon>
        <taxon>Spiralia</taxon>
        <taxon>Lophotrochozoa</taxon>
        <taxon>Mollusca</taxon>
        <taxon>Bivalvia</taxon>
        <taxon>Autobranchia</taxon>
        <taxon>Pteriomorphia</taxon>
        <taxon>Pterioida</taxon>
        <taxon>Pterioidea</taxon>
        <taxon>Pteriidae</taxon>
        <taxon>Pinctada</taxon>
    </lineage>
</organism>
<dbReference type="FunFam" id="3.40.30.10:FF:000041">
    <property type="entry name" value="Maleylacetoacetate isomerase isoform 1"/>
    <property type="match status" value="1"/>
</dbReference>
<evidence type="ECO:0000256" key="5">
    <source>
        <dbReference type="ARBA" id="ARBA00010007"/>
    </source>
</evidence>
<dbReference type="NCBIfam" id="TIGR01262">
    <property type="entry name" value="maiA"/>
    <property type="match status" value="1"/>
</dbReference>
<keyword evidence="10" id="KW-0413">Isomerase</keyword>
<dbReference type="PROSITE" id="PS50405">
    <property type="entry name" value="GST_CTER"/>
    <property type="match status" value="1"/>
</dbReference>
<evidence type="ECO:0000259" key="13">
    <source>
        <dbReference type="PROSITE" id="PS50405"/>
    </source>
</evidence>
<feature type="domain" description="GST C-terminal" evidence="13">
    <location>
        <begin position="103"/>
        <end position="223"/>
    </location>
</feature>
<evidence type="ECO:0000259" key="12">
    <source>
        <dbReference type="PROSITE" id="PS50404"/>
    </source>
</evidence>
<dbReference type="Pfam" id="PF13417">
    <property type="entry name" value="GST_N_3"/>
    <property type="match status" value="1"/>
</dbReference>
<evidence type="ECO:0000256" key="6">
    <source>
        <dbReference type="ARBA" id="ARBA00022490"/>
    </source>
</evidence>
<name>A0AA88XYA5_PINIB</name>
<keyword evidence="9" id="KW-0585">Phenylalanine catabolism</keyword>
<dbReference type="InterPro" id="IPR010987">
    <property type="entry name" value="Glutathione-S-Trfase_C-like"/>
</dbReference>
<dbReference type="InterPro" id="IPR034330">
    <property type="entry name" value="GST_Zeta_C"/>
</dbReference>
<evidence type="ECO:0000256" key="1">
    <source>
        <dbReference type="ARBA" id="ARBA00001622"/>
    </source>
</evidence>
<dbReference type="InterPro" id="IPR036282">
    <property type="entry name" value="Glutathione-S-Trfase_C_sf"/>
</dbReference>
<keyword evidence="6" id="KW-0963">Cytoplasm</keyword>
<keyword evidence="8" id="KW-0828">Tyrosine catabolism</keyword>
<dbReference type="InterPro" id="IPR036249">
    <property type="entry name" value="Thioredoxin-like_sf"/>
</dbReference>
<dbReference type="InterPro" id="IPR034333">
    <property type="entry name" value="GST_Zeta_N"/>
</dbReference>
<dbReference type="Pfam" id="PF14497">
    <property type="entry name" value="GST_C_3"/>
    <property type="match status" value="1"/>
</dbReference>
<dbReference type="SUPFAM" id="SSF52833">
    <property type="entry name" value="Thioredoxin-like"/>
    <property type="match status" value="1"/>
</dbReference>
<dbReference type="InterPro" id="IPR005955">
    <property type="entry name" value="GST_Zeta"/>
</dbReference>
<comment type="catalytic activity">
    <reaction evidence="1">
        <text>4-maleylacetoacetate = 4-fumarylacetoacetate</text>
        <dbReference type="Rhea" id="RHEA:14817"/>
        <dbReference type="ChEBI" id="CHEBI:17105"/>
        <dbReference type="ChEBI" id="CHEBI:18034"/>
        <dbReference type="EC" id="5.2.1.2"/>
    </reaction>
</comment>
<evidence type="ECO:0000256" key="4">
    <source>
        <dbReference type="ARBA" id="ARBA00004671"/>
    </source>
</evidence>
<keyword evidence="7" id="KW-0808">Transferase</keyword>
<accession>A0AA88XYA5</accession>
<dbReference type="InterPro" id="IPR004045">
    <property type="entry name" value="Glutathione_S-Trfase_N"/>
</dbReference>
<dbReference type="GO" id="GO:0006559">
    <property type="term" value="P:L-phenylalanine catabolic process"/>
    <property type="evidence" value="ECO:0007669"/>
    <property type="project" value="UniProtKB-KW"/>
</dbReference>
<evidence type="ECO:0000256" key="8">
    <source>
        <dbReference type="ARBA" id="ARBA00022878"/>
    </source>
</evidence>
<proteinExistence type="inferred from homology"/>
<dbReference type="FunFam" id="1.20.1050.10:FF:000010">
    <property type="entry name" value="Maleylacetoacetate isomerase isoform 1"/>
    <property type="match status" value="1"/>
</dbReference>
<dbReference type="GO" id="GO:0004364">
    <property type="term" value="F:glutathione transferase activity"/>
    <property type="evidence" value="ECO:0007669"/>
    <property type="project" value="UniProtKB-EC"/>
</dbReference>
<dbReference type="AlphaFoldDB" id="A0AA88XYA5"/>
<dbReference type="InterPro" id="IPR004046">
    <property type="entry name" value="GST_C"/>
</dbReference>
<comment type="catalytic activity">
    <reaction evidence="11">
        <text>RX + glutathione = an S-substituted glutathione + a halide anion + H(+)</text>
        <dbReference type="Rhea" id="RHEA:16437"/>
        <dbReference type="ChEBI" id="CHEBI:15378"/>
        <dbReference type="ChEBI" id="CHEBI:16042"/>
        <dbReference type="ChEBI" id="CHEBI:17792"/>
        <dbReference type="ChEBI" id="CHEBI:57925"/>
        <dbReference type="ChEBI" id="CHEBI:90779"/>
        <dbReference type="EC" id="2.5.1.18"/>
    </reaction>
</comment>
<evidence type="ECO:0000256" key="3">
    <source>
        <dbReference type="ARBA" id="ARBA00004496"/>
    </source>
</evidence>
<evidence type="ECO:0008006" key="16">
    <source>
        <dbReference type="Google" id="ProtNLM"/>
    </source>
</evidence>
<comment type="subcellular location">
    <subcellularLocation>
        <location evidence="3">Cytoplasm</location>
    </subcellularLocation>
</comment>
<evidence type="ECO:0000313" key="14">
    <source>
        <dbReference type="EMBL" id="KAK3094067.1"/>
    </source>
</evidence>
<dbReference type="PANTHER" id="PTHR42673:SF4">
    <property type="entry name" value="MALEYLACETOACETATE ISOMERASE"/>
    <property type="match status" value="1"/>
</dbReference>
<dbReference type="SFLD" id="SFLDG00358">
    <property type="entry name" value="Main_(cytGST)"/>
    <property type="match status" value="1"/>
</dbReference>
<feature type="domain" description="GST N-terminal" evidence="12">
    <location>
        <begin position="15"/>
        <end position="98"/>
    </location>
</feature>
<dbReference type="GO" id="GO:0006749">
    <property type="term" value="P:glutathione metabolic process"/>
    <property type="evidence" value="ECO:0007669"/>
    <property type="project" value="TreeGrafter"/>
</dbReference>
<dbReference type="InterPro" id="IPR040079">
    <property type="entry name" value="Glutathione_S-Trfase"/>
</dbReference>
<comment type="similarity">
    <text evidence="5">Belongs to the GST superfamily. Zeta family.</text>
</comment>
<sequence>MPTLNKAYLILSYLLPLILYSYFRSSCTWRVRIVMNLKGLDYEYSAVNLIKDGGQQRTDDYSAVNPMQQVPALMVNGEVLTQSVAIMEYLEEKYPENPILPKDLISRAKVRQIAETIAGGIQPLQNLVVLQKIGDENKAEWAKFWIDKGFVALESMLEKTAGKYCYGDSVTMADVCLVPQVGNANRFNVDMSKFPIISRVNEELEKLEAFQKAHPFVQPDCPENLRGK</sequence>
<evidence type="ECO:0000256" key="11">
    <source>
        <dbReference type="ARBA" id="ARBA00047960"/>
    </source>
</evidence>
<dbReference type="CDD" id="cd03042">
    <property type="entry name" value="GST_N_Zeta"/>
    <property type="match status" value="1"/>
</dbReference>
<dbReference type="CDD" id="cd03191">
    <property type="entry name" value="GST_C_Zeta"/>
    <property type="match status" value="1"/>
</dbReference>
<comment type="pathway">
    <text evidence="4">Amino-acid degradation; L-phenylalanine degradation; acetoacetate and fumarate from L-phenylalanine: step 5/6.</text>
</comment>
<dbReference type="Gene3D" id="1.20.1050.10">
    <property type="match status" value="1"/>
</dbReference>
<protein>
    <recommendedName>
        <fullName evidence="16">Maleylacetoacetate isomerase</fullName>
    </recommendedName>
</protein>
<evidence type="ECO:0000256" key="9">
    <source>
        <dbReference type="ARBA" id="ARBA00023232"/>
    </source>
</evidence>
<keyword evidence="15" id="KW-1185">Reference proteome</keyword>
<evidence type="ECO:0000256" key="7">
    <source>
        <dbReference type="ARBA" id="ARBA00022679"/>
    </source>
</evidence>
<dbReference type="PROSITE" id="PS50404">
    <property type="entry name" value="GST_NTER"/>
    <property type="match status" value="1"/>
</dbReference>
<reference evidence="14" key="1">
    <citation type="submission" date="2019-08" db="EMBL/GenBank/DDBJ databases">
        <title>The improved chromosome-level genome for the pearl oyster Pinctada fucata martensii using PacBio sequencing and Hi-C.</title>
        <authorList>
            <person name="Zheng Z."/>
        </authorList>
    </citation>
    <scope>NUCLEOTIDE SEQUENCE</scope>
    <source>
        <strain evidence="14">ZZ-2019</strain>
        <tissue evidence="14">Adductor muscle</tissue>
    </source>
</reference>
<dbReference type="SUPFAM" id="SSF47616">
    <property type="entry name" value="GST C-terminal domain-like"/>
    <property type="match status" value="1"/>
</dbReference>
<evidence type="ECO:0000256" key="2">
    <source>
        <dbReference type="ARBA" id="ARBA00001955"/>
    </source>
</evidence>
<gene>
    <name evidence="14" type="ORF">FSP39_023719</name>
</gene>
<evidence type="ECO:0000256" key="10">
    <source>
        <dbReference type="ARBA" id="ARBA00023235"/>
    </source>
</evidence>
<dbReference type="Proteomes" id="UP001186944">
    <property type="component" value="Unassembled WGS sequence"/>
</dbReference>
<dbReference type="GO" id="GO:0005739">
    <property type="term" value="C:mitochondrion"/>
    <property type="evidence" value="ECO:0007669"/>
    <property type="project" value="TreeGrafter"/>
</dbReference>
<dbReference type="GO" id="GO:0016034">
    <property type="term" value="F:maleylacetoacetate isomerase activity"/>
    <property type="evidence" value="ECO:0007669"/>
    <property type="project" value="UniProtKB-EC"/>
</dbReference>
<dbReference type="Gene3D" id="3.40.30.10">
    <property type="entry name" value="Glutaredoxin"/>
    <property type="match status" value="1"/>
</dbReference>
<dbReference type="PANTHER" id="PTHR42673">
    <property type="entry name" value="MALEYLACETOACETATE ISOMERASE"/>
    <property type="match status" value="1"/>
</dbReference>
<dbReference type="GO" id="GO:0006572">
    <property type="term" value="P:L-tyrosine catabolic process"/>
    <property type="evidence" value="ECO:0007669"/>
    <property type="project" value="UniProtKB-KW"/>
</dbReference>